<feature type="transmembrane region" description="Helical" evidence="1">
    <location>
        <begin position="51"/>
        <end position="73"/>
    </location>
</feature>
<dbReference type="Proteomes" id="UP001597231">
    <property type="component" value="Unassembled WGS sequence"/>
</dbReference>
<accession>A0ABW3TWF4</accession>
<keyword evidence="1" id="KW-0812">Transmembrane</keyword>
<keyword evidence="1" id="KW-1133">Transmembrane helix</keyword>
<sequence>MRYMTVDRAREEIDRLQQYVDLVESYEADTLEKFIIKKYALTGNLEKTLDLVHSFGFGMLYGVCLSSIGAFFVSG</sequence>
<reference evidence="3" key="1">
    <citation type="journal article" date="2019" name="Int. J. Syst. Evol. Microbiol.">
        <title>The Global Catalogue of Microorganisms (GCM) 10K type strain sequencing project: providing services to taxonomists for standard genome sequencing and annotation.</title>
        <authorList>
            <consortium name="The Broad Institute Genomics Platform"/>
            <consortium name="The Broad Institute Genome Sequencing Center for Infectious Disease"/>
            <person name="Wu L."/>
            <person name="Ma J."/>
        </authorList>
    </citation>
    <scope>NUCLEOTIDE SEQUENCE [LARGE SCALE GENOMIC DNA]</scope>
    <source>
        <strain evidence="3">CCUG 53915</strain>
    </source>
</reference>
<proteinExistence type="predicted"/>
<evidence type="ECO:0000313" key="2">
    <source>
        <dbReference type="EMBL" id="MFD1204339.1"/>
    </source>
</evidence>
<dbReference type="RefSeq" id="WP_336823913.1">
    <property type="nucleotide sequence ID" value="NZ_JBHTLT010000020.1"/>
</dbReference>
<protein>
    <submittedName>
        <fullName evidence="2">Uncharacterized protein</fullName>
    </submittedName>
</protein>
<keyword evidence="3" id="KW-1185">Reference proteome</keyword>
<name>A0ABW3TWF4_9BACL</name>
<gene>
    <name evidence="2" type="ORF">ACFQ38_04250</name>
</gene>
<dbReference type="EMBL" id="JBHTLT010000020">
    <property type="protein sequence ID" value="MFD1204339.1"/>
    <property type="molecule type" value="Genomic_DNA"/>
</dbReference>
<organism evidence="2 3">
    <name type="scientific">Sporosarcina contaminans</name>
    <dbReference type="NCBI Taxonomy" id="633403"/>
    <lineage>
        <taxon>Bacteria</taxon>
        <taxon>Bacillati</taxon>
        <taxon>Bacillota</taxon>
        <taxon>Bacilli</taxon>
        <taxon>Bacillales</taxon>
        <taxon>Caryophanaceae</taxon>
        <taxon>Sporosarcina</taxon>
    </lineage>
</organism>
<evidence type="ECO:0000313" key="3">
    <source>
        <dbReference type="Proteomes" id="UP001597231"/>
    </source>
</evidence>
<comment type="caution">
    <text evidence="2">The sequence shown here is derived from an EMBL/GenBank/DDBJ whole genome shotgun (WGS) entry which is preliminary data.</text>
</comment>
<keyword evidence="1" id="KW-0472">Membrane</keyword>
<evidence type="ECO:0000256" key="1">
    <source>
        <dbReference type="SAM" id="Phobius"/>
    </source>
</evidence>